<organism evidence="2 3">
    <name type="scientific">Rhodanobacter glycinis</name>
    <dbReference type="NCBI Taxonomy" id="582702"/>
    <lineage>
        <taxon>Bacteria</taxon>
        <taxon>Pseudomonadati</taxon>
        <taxon>Pseudomonadota</taxon>
        <taxon>Gammaproteobacteria</taxon>
        <taxon>Lysobacterales</taxon>
        <taxon>Rhodanobacteraceae</taxon>
        <taxon>Rhodanobacter</taxon>
    </lineage>
</organism>
<dbReference type="EMBL" id="FOSR01000014">
    <property type="protein sequence ID" value="SFL08589.1"/>
    <property type="molecule type" value="Genomic_DNA"/>
</dbReference>
<dbReference type="AlphaFoldDB" id="A0A1I4ETF7"/>
<evidence type="ECO:0000256" key="1">
    <source>
        <dbReference type="SAM" id="MobiDB-lite"/>
    </source>
</evidence>
<dbReference type="InterPro" id="IPR008497">
    <property type="entry name" value="DUF779"/>
</dbReference>
<sequence length="69" mass="7463">MTGGRDVQFGEIADAPLGMSSSQHECWKRTQLAIDTVPGMGGMFPLENGEGVLSHRARGGSMAWRSSRR</sequence>
<name>A0A1I4ETF7_9GAMM</name>
<protein>
    <submittedName>
        <fullName evidence="2">Uncharacterized protein</fullName>
    </submittedName>
</protein>
<evidence type="ECO:0000313" key="2">
    <source>
        <dbReference type="EMBL" id="SFL08589.1"/>
    </source>
</evidence>
<accession>A0A1I4ETF7</accession>
<gene>
    <name evidence="2" type="ORF">SAMN05192579_1145</name>
</gene>
<reference evidence="3" key="1">
    <citation type="submission" date="2016-10" db="EMBL/GenBank/DDBJ databases">
        <authorList>
            <person name="Varghese N."/>
            <person name="Submissions S."/>
        </authorList>
    </citation>
    <scope>NUCLEOTIDE SEQUENCE [LARGE SCALE GENOMIC DNA]</scope>
    <source>
        <strain evidence="3">MO64</strain>
    </source>
</reference>
<dbReference type="Pfam" id="PF05610">
    <property type="entry name" value="DUF779"/>
    <property type="match status" value="1"/>
</dbReference>
<feature type="region of interest" description="Disordered" evidence="1">
    <location>
        <begin position="1"/>
        <end position="21"/>
    </location>
</feature>
<dbReference type="Proteomes" id="UP000198725">
    <property type="component" value="Unassembled WGS sequence"/>
</dbReference>
<proteinExistence type="predicted"/>
<evidence type="ECO:0000313" key="3">
    <source>
        <dbReference type="Proteomes" id="UP000198725"/>
    </source>
</evidence>
<keyword evidence="3" id="KW-1185">Reference proteome</keyword>